<dbReference type="RefSeq" id="WP_151837161.1">
    <property type="nucleotide sequence ID" value="NZ_BKWH01000102.1"/>
</dbReference>
<dbReference type="Proteomes" id="UP000249282">
    <property type="component" value="Unassembled WGS sequence"/>
</dbReference>
<dbReference type="EMBL" id="QFQJ01000016">
    <property type="protein sequence ID" value="PZQ92586.1"/>
    <property type="molecule type" value="Genomic_DNA"/>
</dbReference>
<organism evidence="1 2">
    <name type="scientific">Acinetobacter johnsonii</name>
    <dbReference type="NCBI Taxonomy" id="40214"/>
    <lineage>
        <taxon>Bacteria</taxon>
        <taxon>Pseudomonadati</taxon>
        <taxon>Pseudomonadota</taxon>
        <taxon>Gammaproteobacteria</taxon>
        <taxon>Moraxellales</taxon>
        <taxon>Moraxellaceae</taxon>
        <taxon>Acinetobacter</taxon>
    </lineage>
</organism>
<evidence type="ECO:0000313" key="2">
    <source>
        <dbReference type="Proteomes" id="UP000249282"/>
    </source>
</evidence>
<sequence length="199" mass="22693">MIIKKLRLLSLACLYLTQMTACQSISTAQTTVSDKITGLFGHNEKLPEIDPKGIVDISKATIEQYEQLSANLPLNQWVYLENEKQGIYQLQNKSTESFVLSLRLNCKISSHPPTFELQDAQGKRILYGYDKEAGQIQFLLDNKNYGNPFDPFQRQSLSRFQQQLASAKVIKLFHAGKLYRFQNQNAELLSKPVSCRENS</sequence>
<reference evidence="1 2" key="1">
    <citation type="submission" date="2017-11" db="EMBL/GenBank/DDBJ databases">
        <title>Infants hospitalized years apart are colonized by the same room-sourced microbial strains.</title>
        <authorList>
            <person name="Brooks B."/>
            <person name="Olm M.R."/>
            <person name="Firek B.A."/>
            <person name="Baker R."/>
            <person name="Thomas B.C."/>
            <person name="Morowitz M.J."/>
            <person name="Banfield J.F."/>
        </authorList>
    </citation>
    <scope>NUCLEOTIDE SEQUENCE [LARGE SCALE GENOMIC DNA]</scope>
    <source>
        <strain evidence="1">S2_003_000_R3_20</strain>
    </source>
</reference>
<proteinExistence type="predicted"/>
<dbReference type="AlphaFoldDB" id="A0A2W5RSB2"/>
<gene>
    <name evidence="1" type="ORF">DI542_04925</name>
</gene>
<protein>
    <submittedName>
        <fullName evidence="1">Uncharacterized protein</fullName>
    </submittedName>
</protein>
<accession>A0A2W5RSB2</accession>
<evidence type="ECO:0000313" key="1">
    <source>
        <dbReference type="EMBL" id="PZQ92586.1"/>
    </source>
</evidence>
<name>A0A2W5RSB2_ACIJO</name>
<comment type="caution">
    <text evidence="1">The sequence shown here is derived from an EMBL/GenBank/DDBJ whole genome shotgun (WGS) entry which is preliminary data.</text>
</comment>